<name>A0ABP0UCJ5_9BRYO</name>
<feature type="compositionally biased region" description="Pro residues" evidence="1">
    <location>
        <begin position="388"/>
        <end position="398"/>
    </location>
</feature>
<feature type="region of interest" description="Disordered" evidence="1">
    <location>
        <begin position="468"/>
        <end position="502"/>
    </location>
</feature>
<feature type="compositionally biased region" description="Low complexity" evidence="1">
    <location>
        <begin position="680"/>
        <end position="695"/>
    </location>
</feature>
<accession>A0ABP0UCJ5</accession>
<sequence>MRSFKKFRDYALQSHNKSKEKCGGNRDHYHLDPPATAALQQPVVQQQPPSSELDEVSRGLQVVQGMQHQYAGLVAVSSQVSSCAYDLSVAVEGMASYLINSFGQRDEDEIGKVFKIVGRVQYEVSKSLDLYASHVNKTITVPTEGLISELRAVEVSLQLMRELEQQMCAGRGRLRKGKGDAQDDQELQVAKEEFDKIAGFLSSHLLSLEQDCTRSLITQAARHHAAQMQLLSRGLTSLHGIEPLMKQISQEHNIDRRLSSVDEGLFDNTDDEAGSVVDIYDDDYVSYVEDHGREHEQDLEVGPDSGSESFLNEAGPPLDLLQERGSLLEATVSHSQNGIYANDDSNAPGFGWREEDSRSAPILPLAVPAGVDNIEEIYIDSPDRFVSGPPPRRSPPMPSNAHRGDGSGVGAYDMLTLEYYPSTSGRSPTHNLETSHLQSSIPVTAPWGHRGTTKMGVPMTMFQPFEPPPKSWPMPLPPGARSSPVNFGAPPPSSTPKGFVSLTSTDLSQNKKRYSHSGPITSLAAPLCHSTVPSSGPIPSKVSNSESLAPFAVNHHKSGATRSPQRPTYSSPKTSPSISPPKMSPPQINELHKLPPPPLSASSSSVPVCTPSPIAHSAPLSRLKSDHLTSSVNASPLPLPPLSDVTGRLATAGRAVKLHNRQHSQGPSITELSGVNEEASSSQQKETHTQETQQSAGSKQNQIDSSFQGPKLQRTASGSGGAGVSRVVKFSAQDKKVPANSDFGSLDIHMRRLNTSLHSSPILATAYSVMSPTTAAVTSAKERGQAGSTFERGRWSLDGKVGHNAINSKW</sequence>
<dbReference type="Gene3D" id="1.20.1270.60">
    <property type="entry name" value="Arfaptin homology (AH) domain/BAR domain"/>
    <property type="match status" value="1"/>
</dbReference>
<dbReference type="CDD" id="cd07307">
    <property type="entry name" value="BAR"/>
    <property type="match status" value="1"/>
</dbReference>
<feature type="region of interest" description="Disordered" evidence="1">
    <location>
        <begin position="556"/>
        <end position="610"/>
    </location>
</feature>
<feature type="compositionally biased region" description="Pro residues" evidence="1">
    <location>
        <begin position="468"/>
        <end position="478"/>
    </location>
</feature>
<organism evidence="2 3">
    <name type="scientific">Sphagnum troendelagicum</name>
    <dbReference type="NCBI Taxonomy" id="128251"/>
    <lineage>
        <taxon>Eukaryota</taxon>
        <taxon>Viridiplantae</taxon>
        <taxon>Streptophyta</taxon>
        <taxon>Embryophyta</taxon>
        <taxon>Bryophyta</taxon>
        <taxon>Sphagnophytina</taxon>
        <taxon>Sphagnopsida</taxon>
        <taxon>Sphagnales</taxon>
        <taxon>Sphagnaceae</taxon>
        <taxon>Sphagnum</taxon>
    </lineage>
</organism>
<keyword evidence="3" id="KW-1185">Reference proteome</keyword>
<gene>
    <name evidence="2" type="ORF">CSSPTR1EN2_LOCUS14199</name>
</gene>
<feature type="compositionally biased region" description="Low complexity" evidence="1">
    <location>
        <begin position="600"/>
        <end position="610"/>
    </location>
</feature>
<feature type="compositionally biased region" description="Polar residues" evidence="1">
    <location>
        <begin position="696"/>
        <end position="708"/>
    </location>
</feature>
<dbReference type="PANTHER" id="PTHR34119:SF1">
    <property type="entry name" value="OS04G0394700 PROTEIN"/>
    <property type="match status" value="1"/>
</dbReference>
<feature type="region of interest" description="Disordered" evidence="1">
    <location>
        <begin position="382"/>
        <end position="408"/>
    </location>
</feature>
<dbReference type="SUPFAM" id="SSF103657">
    <property type="entry name" value="BAR/IMD domain-like"/>
    <property type="match status" value="1"/>
</dbReference>
<feature type="compositionally biased region" description="Low complexity" evidence="1">
    <location>
        <begin position="567"/>
        <end position="577"/>
    </location>
</feature>
<evidence type="ECO:0008006" key="4">
    <source>
        <dbReference type="Google" id="ProtNLM"/>
    </source>
</evidence>
<evidence type="ECO:0000256" key="1">
    <source>
        <dbReference type="SAM" id="MobiDB-lite"/>
    </source>
</evidence>
<dbReference type="InterPro" id="IPR037488">
    <property type="entry name" value="At2g33490-like"/>
</dbReference>
<reference evidence="2" key="1">
    <citation type="submission" date="2024-02" db="EMBL/GenBank/DDBJ databases">
        <authorList>
            <consortium name="ELIXIR-Norway"/>
            <consortium name="Elixir Norway"/>
        </authorList>
    </citation>
    <scope>NUCLEOTIDE SEQUENCE</scope>
</reference>
<evidence type="ECO:0000313" key="2">
    <source>
        <dbReference type="EMBL" id="CAK9218867.1"/>
    </source>
</evidence>
<dbReference type="InterPro" id="IPR027267">
    <property type="entry name" value="AH/BAR_dom_sf"/>
</dbReference>
<evidence type="ECO:0000313" key="3">
    <source>
        <dbReference type="Proteomes" id="UP001497512"/>
    </source>
</evidence>
<protein>
    <recommendedName>
        <fullName evidence="4">Hydroxyproline-rich glycoprotein family protein</fullName>
    </recommendedName>
</protein>
<dbReference type="PANTHER" id="PTHR34119">
    <property type="entry name" value="HYDROXYPROLINE-RICH GLYCOPROTEIN-LIKE"/>
    <property type="match status" value="1"/>
</dbReference>
<feature type="compositionally biased region" description="Polar residues" evidence="1">
    <location>
        <begin position="663"/>
        <end position="673"/>
    </location>
</feature>
<dbReference type="EMBL" id="OZ019895">
    <property type="protein sequence ID" value="CAK9218867.1"/>
    <property type="molecule type" value="Genomic_DNA"/>
</dbReference>
<proteinExistence type="predicted"/>
<feature type="region of interest" description="Disordered" evidence="1">
    <location>
        <begin position="658"/>
        <end position="723"/>
    </location>
</feature>
<dbReference type="Proteomes" id="UP001497512">
    <property type="component" value="Chromosome 3"/>
</dbReference>